<dbReference type="GO" id="GO:0005666">
    <property type="term" value="C:RNA polymerase III complex"/>
    <property type="evidence" value="ECO:0007669"/>
    <property type="project" value="TreeGrafter"/>
</dbReference>
<evidence type="ECO:0000313" key="8">
    <source>
        <dbReference type="EMBL" id="KAJ3691826.1"/>
    </source>
</evidence>
<evidence type="ECO:0000256" key="6">
    <source>
        <dbReference type="SAM" id="MobiDB-lite"/>
    </source>
</evidence>
<evidence type="ECO:0000259" key="7">
    <source>
        <dbReference type="Pfam" id="PF08292"/>
    </source>
</evidence>
<proteinExistence type="inferred from homology"/>
<dbReference type="InterPro" id="IPR013238">
    <property type="entry name" value="RNA_pol_III_Rbc25"/>
</dbReference>
<dbReference type="SUPFAM" id="SSF50249">
    <property type="entry name" value="Nucleic acid-binding proteins"/>
    <property type="match status" value="1"/>
</dbReference>
<dbReference type="InterPro" id="IPR036898">
    <property type="entry name" value="RNA_pol_Rpb7-like_N_sf"/>
</dbReference>
<dbReference type="InterPro" id="IPR012340">
    <property type="entry name" value="NA-bd_OB-fold"/>
</dbReference>
<evidence type="ECO:0000256" key="3">
    <source>
        <dbReference type="ARBA" id="ARBA00022478"/>
    </source>
</evidence>
<dbReference type="Proteomes" id="UP001210211">
    <property type="component" value="Unassembled WGS sequence"/>
</dbReference>
<dbReference type="AlphaFoldDB" id="A0AAD5ZE14"/>
<comment type="subcellular location">
    <subcellularLocation>
        <location evidence="1 5">Nucleus</location>
    </subcellularLocation>
</comment>
<comment type="function">
    <text evidence="5">DNA-dependent RNA polymerase which catalyzes the transcription of DNA into RNA using the four ribonucleoside triphosphates as substrates.</text>
</comment>
<feature type="region of interest" description="Disordered" evidence="6">
    <location>
        <begin position="123"/>
        <end position="144"/>
    </location>
</feature>
<dbReference type="PANTHER" id="PTHR12709:SF1">
    <property type="entry name" value="DNA-DIRECTED RNA POLYMERASE III SUBUNIT RPC8"/>
    <property type="match status" value="1"/>
</dbReference>
<keyword evidence="5" id="KW-0539">Nucleus</keyword>
<comment type="caution">
    <text evidence="8">The sequence shown here is derived from an EMBL/GenBank/DDBJ whole genome shotgun (WGS) entry which is preliminary data.</text>
</comment>
<dbReference type="EMBL" id="JAMRDG010000002">
    <property type="protein sequence ID" value="KAJ3691826.1"/>
    <property type="molecule type" value="Genomic_DNA"/>
</dbReference>
<accession>A0AAD5ZE14</accession>
<evidence type="ECO:0000256" key="4">
    <source>
        <dbReference type="ARBA" id="ARBA00023163"/>
    </source>
</evidence>
<dbReference type="Gene3D" id="2.40.50.140">
    <property type="entry name" value="Nucleic acid-binding proteins"/>
    <property type="match status" value="1"/>
</dbReference>
<evidence type="ECO:0000256" key="1">
    <source>
        <dbReference type="ARBA" id="ARBA00004123"/>
    </source>
</evidence>
<keyword evidence="9" id="KW-1185">Reference proteome</keyword>
<organism evidence="8 9">
    <name type="scientific">Rhynchospora tenuis</name>
    <dbReference type="NCBI Taxonomy" id="198213"/>
    <lineage>
        <taxon>Eukaryota</taxon>
        <taxon>Viridiplantae</taxon>
        <taxon>Streptophyta</taxon>
        <taxon>Embryophyta</taxon>
        <taxon>Tracheophyta</taxon>
        <taxon>Spermatophyta</taxon>
        <taxon>Magnoliopsida</taxon>
        <taxon>Liliopsida</taxon>
        <taxon>Poales</taxon>
        <taxon>Cyperaceae</taxon>
        <taxon>Cyperoideae</taxon>
        <taxon>Rhynchosporeae</taxon>
        <taxon>Rhynchospora</taxon>
    </lineage>
</organism>
<protein>
    <recommendedName>
        <fullName evidence="5">DNA-directed RNA polymerase subunit</fullName>
    </recommendedName>
</protein>
<dbReference type="InterPro" id="IPR045113">
    <property type="entry name" value="Rpb7-like"/>
</dbReference>
<reference evidence="8 9" key="1">
    <citation type="journal article" date="2022" name="Cell">
        <title>Repeat-based holocentromeres influence genome architecture and karyotype evolution.</title>
        <authorList>
            <person name="Hofstatter P.G."/>
            <person name="Thangavel G."/>
            <person name="Lux T."/>
            <person name="Neumann P."/>
            <person name="Vondrak T."/>
            <person name="Novak P."/>
            <person name="Zhang M."/>
            <person name="Costa L."/>
            <person name="Castellani M."/>
            <person name="Scott A."/>
            <person name="Toegelov H."/>
            <person name="Fuchs J."/>
            <person name="Mata-Sucre Y."/>
            <person name="Dias Y."/>
            <person name="Vanzela A.L.L."/>
            <person name="Huettel B."/>
            <person name="Almeida C.C.S."/>
            <person name="Simkova H."/>
            <person name="Souza G."/>
            <person name="Pedrosa-Harand A."/>
            <person name="Macas J."/>
            <person name="Mayer K.F.X."/>
            <person name="Houben A."/>
            <person name="Marques A."/>
        </authorList>
    </citation>
    <scope>NUCLEOTIDE SEQUENCE [LARGE SCALE GENOMIC DNA]</scope>
    <source>
        <strain evidence="8">RhyTen1mFocal</strain>
    </source>
</reference>
<dbReference type="GO" id="GO:0006384">
    <property type="term" value="P:transcription initiation at RNA polymerase III promoter"/>
    <property type="evidence" value="ECO:0007669"/>
    <property type="project" value="TreeGrafter"/>
</dbReference>
<evidence type="ECO:0000256" key="2">
    <source>
        <dbReference type="ARBA" id="ARBA00009307"/>
    </source>
</evidence>
<feature type="domain" description="RNA polymerase III subunit Rpc25" evidence="7">
    <location>
        <begin position="43"/>
        <end position="126"/>
    </location>
</feature>
<gene>
    <name evidence="8" type="ORF">LUZ61_020990</name>
</gene>
<keyword evidence="4 5" id="KW-0804">Transcription</keyword>
<name>A0AAD5ZE14_9POAL</name>
<dbReference type="Gene3D" id="3.30.1490.120">
    <property type="entry name" value="RNA polymerase Rpb7-like, N-terminal domain"/>
    <property type="match status" value="1"/>
</dbReference>
<dbReference type="SUPFAM" id="SSF88798">
    <property type="entry name" value="N-terminal, heterodimerisation domain of RBP7 (RpoE)"/>
    <property type="match status" value="1"/>
</dbReference>
<evidence type="ECO:0000256" key="5">
    <source>
        <dbReference type="RuleBase" id="RU369086"/>
    </source>
</evidence>
<dbReference type="PANTHER" id="PTHR12709">
    <property type="entry name" value="DNA-DIRECTED RNA POLYMERASE II, III"/>
    <property type="match status" value="1"/>
</dbReference>
<sequence>MGLCISVYDIQSIEGGFIFPGDDGCATYKVRCRLVMFQPFVGEIIVGKIESCDEFGLQVSLGFFSDIRIPERFMVQPCHRGEDVIWVWQFKVDQEEFQYSLDIDEEIIFRVASVKYPPIPVEKSKNSKPFSPMEITERSTSTGI</sequence>
<dbReference type="Pfam" id="PF08292">
    <property type="entry name" value="RNA_pol_Rbc25"/>
    <property type="match status" value="1"/>
</dbReference>
<comment type="similarity">
    <text evidence="2">Belongs to the eukaryotic RPB7/RPC8 RNA polymerase subunit family.</text>
</comment>
<evidence type="ECO:0000313" key="9">
    <source>
        <dbReference type="Proteomes" id="UP001210211"/>
    </source>
</evidence>
<keyword evidence="3 5" id="KW-0240">DNA-directed RNA polymerase</keyword>